<dbReference type="NCBIfam" id="TIGR02595">
    <property type="entry name" value="PEP_CTERM"/>
    <property type="match status" value="1"/>
</dbReference>
<dbReference type="Pfam" id="PF07589">
    <property type="entry name" value="PEP-CTERM"/>
    <property type="match status" value="1"/>
</dbReference>
<dbReference type="InterPro" id="IPR013424">
    <property type="entry name" value="Ice-binding_C"/>
</dbReference>
<protein>
    <submittedName>
        <fullName evidence="3">Opacity protein-like surface antigen</fullName>
    </submittedName>
</protein>
<keyword evidence="4" id="KW-1185">Reference proteome</keyword>
<evidence type="ECO:0000313" key="4">
    <source>
        <dbReference type="Proteomes" id="UP001549110"/>
    </source>
</evidence>
<comment type="caution">
    <text evidence="3">The sequence shown here is derived from an EMBL/GenBank/DDBJ whole genome shotgun (WGS) entry which is preliminary data.</text>
</comment>
<sequence>MKKVLLGAAMAASMLMVAPAANAAQFINISAPGPAGTISGAFGYNEIGAGDFSHVFDFNLPAGVSNASIVSSLIFDVAETDINFSSVTLNGVEFNIEKVGDKESRFLDNLAIVAGPQQLIVKGWSGGNGSYGGQLSFAPTGAVPEPATWAMMIIGFGAAGTMVRNRRKLVPSAA</sequence>
<gene>
    <name evidence="3" type="ORF">ABID41_002996</name>
</gene>
<dbReference type="EMBL" id="JBEPLU010000002">
    <property type="protein sequence ID" value="MET3527878.1"/>
    <property type="molecule type" value="Genomic_DNA"/>
</dbReference>
<dbReference type="NCBIfam" id="NF035944">
    <property type="entry name" value="PEPxxWA-CTERM"/>
    <property type="match status" value="1"/>
</dbReference>
<evidence type="ECO:0000259" key="2">
    <source>
        <dbReference type="Pfam" id="PF07589"/>
    </source>
</evidence>
<reference evidence="3 4" key="1">
    <citation type="submission" date="2024-06" db="EMBL/GenBank/DDBJ databases">
        <title>Genomic Encyclopedia of Type Strains, Phase IV (KMG-IV): sequencing the most valuable type-strain genomes for metagenomic binning, comparative biology and taxonomic classification.</title>
        <authorList>
            <person name="Goeker M."/>
        </authorList>
    </citation>
    <scope>NUCLEOTIDE SEQUENCE [LARGE SCALE GENOMIC DNA]</scope>
    <source>
        <strain evidence="3 4">DSM 17809</strain>
    </source>
</reference>
<feature type="domain" description="Ice-binding protein C-terminal" evidence="2">
    <location>
        <begin position="142"/>
        <end position="167"/>
    </location>
</feature>
<proteinExistence type="predicted"/>
<accession>A0ABV2ELJ2</accession>
<evidence type="ECO:0000256" key="1">
    <source>
        <dbReference type="SAM" id="SignalP"/>
    </source>
</evidence>
<feature type="chain" id="PRO_5045728564" evidence="1">
    <location>
        <begin position="24"/>
        <end position="174"/>
    </location>
</feature>
<organism evidence="3 4">
    <name type="scientific">Phenylobacterium koreense</name>
    <dbReference type="NCBI Taxonomy" id="266125"/>
    <lineage>
        <taxon>Bacteria</taxon>
        <taxon>Pseudomonadati</taxon>
        <taxon>Pseudomonadota</taxon>
        <taxon>Alphaproteobacteria</taxon>
        <taxon>Caulobacterales</taxon>
        <taxon>Caulobacteraceae</taxon>
        <taxon>Phenylobacterium</taxon>
    </lineage>
</organism>
<feature type="signal peptide" evidence="1">
    <location>
        <begin position="1"/>
        <end position="23"/>
    </location>
</feature>
<keyword evidence="1" id="KW-0732">Signal</keyword>
<name>A0ABV2ELJ2_9CAUL</name>
<evidence type="ECO:0000313" key="3">
    <source>
        <dbReference type="EMBL" id="MET3527878.1"/>
    </source>
</evidence>
<dbReference type="NCBIfam" id="NF038126">
    <property type="entry name" value="PEP_CTERM_FxDxF"/>
    <property type="match status" value="1"/>
</dbReference>
<dbReference type="Proteomes" id="UP001549110">
    <property type="component" value="Unassembled WGS sequence"/>
</dbReference>